<keyword evidence="5 7" id="KW-0472">Membrane</keyword>
<keyword evidence="3 7" id="KW-0812">Transmembrane</keyword>
<evidence type="ECO:0000256" key="2">
    <source>
        <dbReference type="ARBA" id="ARBA00022618"/>
    </source>
</evidence>
<evidence type="ECO:0000256" key="3">
    <source>
        <dbReference type="ARBA" id="ARBA00022692"/>
    </source>
</evidence>
<dbReference type="Proteomes" id="UP000626148">
    <property type="component" value="Unassembled WGS sequence"/>
</dbReference>
<dbReference type="GO" id="GO:0005886">
    <property type="term" value="C:plasma membrane"/>
    <property type="evidence" value="ECO:0007669"/>
    <property type="project" value="UniProtKB-SubCell"/>
</dbReference>
<keyword evidence="9" id="KW-1185">Reference proteome</keyword>
<dbReference type="PANTHER" id="PTHR37485">
    <property type="entry name" value="CELL DIVISION PROTEIN FTSB"/>
    <property type="match status" value="1"/>
</dbReference>
<proteinExistence type="inferred from homology"/>
<sequence>MRWLQLSLLFILIVLQYRLWFGENSWRDVQRLDDEIASQQAEIDRREARNQVLRARVDDLKSGLDAVEELARSNLGLVKEGEVFYVIPTENLNP</sequence>
<dbReference type="Pfam" id="PF04977">
    <property type="entry name" value="DivIC"/>
    <property type="match status" value="1"/>
</dbReference>
<evidence type="ECO:0000313" key="8">
    <source>
        <dbReference type="EMBL" id="GGX61674.1"/>
    </source>
</evidence>
<keyword evidence="4 7" id="KW-1133">Transmembrane helix</keyword>
<dbReference type="AlphaFoldDB" id="A0A918KHT6"/>
<keyword evidence="6 7" id="KW-0131">Cell cycle</keyword>
<keyword evidence="7" id="KW-0175">Coiled coil</keyword>
<keyword evidence="1 7" id="KW-1003">Cell membrane</keyword>
<dbReference type="EMBL" id="BMXR01000008">
    <property type="protein sequence ID" value="GGX61674.1"/>
    <property type="molecule type" value="Genomic_DNA"/>
</dbReference>
<comment type="similarity">
    <text evidence="7">Belongs to the FtsB family.</text>
</comment>
<dbReference type="InterPro" id="IPR007060">
    <property type="entry name" value="FtsL/DivIC"/>
</dbReference>
<comment type="function">
    <text evidence="7">Essential cell division protein. May link together the upstream cell division proteins, which are predominantly cytoplasmic, with the downstream cell division proteins, which are predominantly periplasmic.</text>
</comment>
<name>A0A918KHT6_9GAMM</name>
<evidence type="ECO:0000313" key="9">
    <source>
        <dbReference type="Proteomes" id="UP000626148"/>
    </source>
</evidence>
<organism evidence="8 9">
    <name type="scientific">Saccharospirillum salsuginis</name>
    <dbReference type="NCBI Taxonomy" id="418750"/>
    <lineage>
        <taxon>Bacteria</taxon>
        <taxon>Pseudomonadati</taxon>
        <taxon>Pseudomonadota</taxon>
        <taxon>Gammaproteobacteria</taxon>
        <taxon>Oceanospirillales</taxon>
        <taxon>Saccharospirillaceae</taxon>
        <taxon>Saccharospirillum</taxon>
    </lineage>
</organism>
<feature type="topological domain" description="Cytoplasmic" evidence="7">
    <location>
        <begin position="1"/>
        <end position="3"/>
    </location>
</feature>
<evidence type="ECO:0000256" key="4">
    <source>
        <dbReference type="ARBA" id="ARBA00022989"/>
    </source>
</evidence>
<dbReference type="GO" id="GO:0032153">
    <property type="term" value="C:cell division site"/>
    <property type="evidence" value="ECO:0007669"/>
    <property type="project" value="UniProtKB-UniRule"/>
</dbReference>
<comment type="subcellular location">
    <subcellularLocation>
        <location evidence="7">Cell inner membrane</location>
        <topology evidence="7">Single-pass type II membrane protein</topology>
    </subcellularLocation>
    <text evidence="7">Localizes to the division septum.</text>
</comment>
<dbReference type="NCBIfam" id="NF002058">
    <property type="entry name" value="PRK00888.1"/>
    <property type="match status" value="1"/>
</dbReference>
<dbReference type="GO" id="GO:0043093">
    <property type="term" value="P:FtsZ-dependent cytokinesis"/>
    <property type="evidence" value="ECO:0007669"/>
    <property type="project" value="UniProtKB-UniRule"/>
</dbReference>
<feature type="topological domain" description="Periplasmic" evidence="7">
    <location>
        <begin position="22"/>
        <end position="94"/>
    </location>
</feature>
<dbReference type="RefSeq" id="WP_189610475.1">
    <property type="nucleotide sequence ID" value="NZ_BMXR01000008.1"/>
</dbReference>
<reference evidence="8" key="1">
    <citation type="journal article" date="2014" name="Int. J. Syst. Evol. Microbiol.">
        <title>Complete genome sequence of Corynebacterium casei LMG S-19264T (=DSM 44701T), isolated from a smear-ripened cheese.</title>
        <authorList>
            <consortium name="US DOE Joint Genome Institute (JGI-PGF)"/>
            <person name="Walter F."/>
            <person name="Albersmeier A."/>
            <person name="Kalinowski J."/>
            <person name="Ruckert C."/>
        </authorList>
    </citation>
    <scope>NUCLEOTIDE SEQUENCE</scope>
    <source>
        <strain evidence="8">KCTC 22169</strain>
    </source>
</reference>
<dbReference type="GO" id="GO:0030428">
    <property type="term" value="C:cell septum"/>
    <property type="evidence" value="ECO:0007669"/>
    <property type="project" value="TreeGrafter"/>
</dbReference>
<dbReference type="PANTHER" id="PTHR37485:SF1">
    <property type="entry name" value="CELL DIVISION PROTEIN FTSB"/>
    <property type="match status" value="1"/>
</dbReference>
<gene>
    <name evidence="7 8" type="primary">ftsB</name>
    <name evidence="8" type="ORF">GCM10007392_31910</name>
</gene>
<keyword evidence="7" id="KW-0997">Cell inner membrane</keyword>
<evidence type="ECO:0000256" key="7">
    <source>
        <dbReference type="HAMAP-Rule" id="MF_00599"/>
    </source>
</evidence>
<evidence type="ECO:0000256" key="1">
    <source>
        <dbReference type="ARBA" id="ARBA00022475"/>
    </source>
</evidence>
<accession>A0A918KHT6</accession>
<evidence type="ECO:0000256" key="5">
    <source>
        <dbReference type="ARBA" id="ARBA00023136"/>
    </source>
</evidence>
<dbReference type="InterPro" id="IPR023081">
    <property type="entry name" value="Cell_div_FtsB"/>
</dbReference>
<dbReference type="HAMAP" id="MF_00599">
    <property type="entry name" value="FtsB"/>
    <property type="match status" value="1"/>
</dbReference>
<feature type="coiled-coil region" evidence="7">
    <location>
        <begin position="29"/>
        <end position="70"/>
    </location>
</feature>
<keyword evidence="2 7" id="KW-0132">Cell division</keyword>
<reference evidence="8" key="2">
    <citation type="submission" date="2020-09" db="EMBL/GenBank/DDBJ databases">
        <authorList>
            <person name="Sun Q."/>
            <person name="Kim S."/>
        </authorList>
    </citation>
    <scope>NUCLEOTIDE SEQUENCE</scope>
    <source>
        <strain evidence="8">KCTC 22169</strain>
    </source>
</reference>
<protein>
    <recommendedName>
        <fullName evidence="7">Cell division protein FtsB</fullName>
    </recommendedName>
</protein>
<evidence type="ECO:0000256" key="6">
    <source>
        <dbReference type="ARBA" id="ARBA00023306"/>
    </source>
</evidence>
<comment type="caution">
    <text evidence="8">The sequence shown here is derived from an EMBL/GenBank/DDBJ whole genome shotgun (WGS) entry which is preliminary data.</text>
</comment>
<comment type="subunit">
    <text evidence="7">Part of a complex composed of FtsB, FtsL and FtsQ.</text>
</comment>